<dbReference type="CDD" id="cd00609">
    <property type="entry name" value="AAT_like"/>
    <property type="match status" value="1"/>
</dbReference>
<evidence type="ECO:0000256" key="2">
    <source>
        <dbReference type="ARBA" id="ARBA00022898"/>
    </source>
</evidence>
<gene>
    <name evidence="7" type="ORF">HBF25_10110</name>
</gene>
<keyword evidence="7" id="KW-0032">Aminotransferase</keyword>
<dbReference type="AlphaFoldDB" id="A0A7X5ZIB7"/>
<dbReference type="EMBL" id="JAARLZ010000005">
    <property type="protein sequence ID" value="NII06738.1"/>
    <property type="molecule type" value="Genomic_DNA"/>
</dbReference>
<name>A0A7X5ZIB7_9GAMM</name>
<dbReference type="InterPro" id="IPR036388">
    <property type="entry name" value="WH-like_DNA-bd_sf"/>
</dbReference>
<dbReference type="Pfam" id="PF00392">
    <property type="entry name" value="GntR"/>
    <property type="match status" value="1"/>
</dbReference>
<sequence length="461" mass="49636">MTTQPRSIQTLNWKDAFNEQGPRYQQVMRFIERAIADGRLRTGDRLPAQRELAATLGIDLTTVTRAYTEARERNLLHARGALGSFVSAPRFDTGQVVDLGMNLPPLPAGLDLTDLLRRGVDQVLTHADTHALMSYQPGGGSEADRTAGMYWLKPMLGKVDPQRIVTCPGAQAALAGIILALTRPGDTLLVEPTVYPGAIAAAARLGRQLATVAADDDGMLPEALLEAARRTGAKVVYLNPTLRNPTADTMPESRRTAMATAIRDEGLQLIEDDPYWMLAEHAPSPLARHIPERTHYIATLSKALSPGLRTAYVAVPDQAARAAFLGHLRAVTLMATPLMTSIATQWIHDGMAAQVLAGVKAEAAERQQIAARALGMSGEPTQGIHLWLALPSHWTAGALTAAARLEGLAVTPSDAFRPEASPGPEAIRVSLGGVKERHRLKQGLDRLAQLLERQEGPEVVV</sequence>
<dbReference type="CDD" id="cd07377">
    <property type="entry name" value="WHTH_GntR"/>
    <property type="match status" value="1"/>
</dbReference>
<protein>
    <submittedName>
        <fullName evidence="7">PLP-dependent aminotransferase family protein</fullName>
    </submittedName>
</protein>
<dbReference type="InterPro" id="IPR015422">
    <property type="entry name" value="PyrdxlP-dep_Trfase_small"/>
</dbReference>
<dbReference type="GO" id="GO:0030170">
    <property type="term" value="F:pyridoxal phosphate binding"/>
    <property type="evidence" value="ECO:0007669"/>
    <property type="project" value="InterPro"/>
</dbReference>
<keyword evidence="8" id="KW-1185">Reference proteome</keyword>
<dbReference type="Gene3D" id="3.90.1150.10">
    <property type="entry name" value="Aspartate Aminotransferase, domain 1"/>
    <property type="match status" value="1"/>
</dbReference>
<dbReference type="GO" id="GO:0003677">
    <property type="term" value="F:DNA binding"/>
    <property type="evidence" value="ECO:0007669"/>
    <property type="project" value="UniProtKB-KW"/>
</dbReference>
<dbReference type="PROSITE" id="PS50949">
    <property type="entry name" value="HTH_GNTR"/>
    <property type="match status" value="1"/>
</dbReference>
<feature type="domain" description="HTH gntR-type" evidence="6">
    <location>
        <begin position="21"/>
        <end position="89"/>
    </location>
</feature>
<keyword evidence="5" id="KW-0804">Transcription</keyword>
<dbReference type="InterPro" id="IPR004839">
    <property type="entry name" value="Aminotransferase_I/II_large"/>
</dbReference>
<comment type="caution">
    <text evidence="7">The sequence shown here is derived from an EMBL/GenBank/DDBJ whole genome shotgun (WGS) entry which is preliminary data.</text>
</comment>
<keyword evidence="2" id="KW-0663">Pyridoxal phosphate</keyword>
<accession>A0A7X5ZIB7</accession>
<dbReference type="GO" id="GO:0003700">
    <property type="term" value="F:DNA-binding transcription factor activity"/>
    <property type="evidence" value="ECO:0007669"/>
    <property type="project" value="InterPro"/>
</dbReference>
<dbReference type="PANTHER" id="PTHR46577:SF1">
    <property type="entry name" value="HTH-TYPE TRANSCRIPTIONAL REGULATORY PROTEIN GABR"/>
    <property type="match status" value="1"/>
</dbReference>
<keyword evidence="7" id="KW-0808">Transferase</keyword>
<keyword evidence="4" id="KW-0238">DNA-binding</keyword>
<evidence type="ECO:0000259" key="6">
    <source>
        <dbReference type="PROSITE" id="PS50949"/>
    </source>
</evidence>
<comment type="similarity">
    <text evidence="1">In the C-terminal section; belongs to the class-I pyridoxal-phosphate-dependent aminotransferase family.</text>
</comment>
<dbReference type="InterPro" id="IPR051446">
    <property type="entry name" value="HTH_trans_reg/aminotransferase"/>
</dbReference>
<dbReference type="InterPro" id="IPR015424">
    <property type="entry name" value="PyrdxlP-dep_Trfase"/>
</dbReference>
<dbReference type="SMART" id="SM00345">
    <property type="entry name" value="HTH_GNTR"/>
    <property type="match status" value="1"/>
</dbReference>
<proteinExistence type="inferred from homology"/>
<evidence type="ECO:0000256" key="3">
    <source>
        <dbReference type="ARBA" id="ARBA00023015"/>
    </source>
</evidence>
<dbReference type="Pfam" id="PF00155">
    <property type="entry name" value="Aminotran_1_2"/>
    <property type="match status" value="1"/>
</dbReference>
<dbReference type="Gene3D" id="1.10.10.10">
    <property type="entry name" value="Winged helix-like DNA-binding domain superfamily/Winged helix DNA-binding domain"/>
    <property type="match status" value="1"/>
</dbReference>
<keyword evidence="3" id="KW-0805">Transcription regulation</keyword>
<organism evidence="7 8">
    <name type="scientific">Luteibacter anthropi</name>
    <dbReference type="NCBI Taxonomy" id="564369"/>
    <lineage>
        <taxon>Bacteria</taxon>
        <taxon>Pseudomonadati</taxon>
        <taxon>Pseudomonadota</taxon>
        <taxon>Gammaproteobacteria</taxon>
        <taxon>Lysobacterales</taxon>
        <taxon>Rhodanobacteraceae</taxon>
        <taxon>Luteibacter</taxon>
    </lineage>
</organism>
<dbReference type="SUPFAM" id="SSF53383">
    <property type="entry name" value="PLP-dependent transferases"/>
    <property type="match status" value="1"/>
</dbReference>
<dbReference type="InterPro" id="IPR000524">
    <property type="entry name" value="Tscrpt_reg_HTH_GntR"/>
</dbReference>
<evidence type="ECO:0000313" key="8">
    <source>
        <dbReference type="Proteomes" id="UP000490980"/>
    </source>
</evidence>
<dbReference type="Gene3D" id="3.40.640.10">
    <property type="entry name" value="Type I PLP-dependent aspartate aminotransferase-like (Major domain)"/>
    <property type="match status" value="1"/>
</dbReference>
<evidence type="ECO:0000256" key="4">
    <source>
        <dbReference type="ARBA" id="ARBA00023125"/>
    </source>
</evidence>
<dbReference type="SUPFAM" id="SSF46785">
    <property type="entry name" value="Winged helix' DNA-binding domain"/>
    <property type="match status" value="1"/>
</dbReference>
<dbReference type="InterPro" id="IPR036390">
    <property type="entry name" value="WH_DNA-bd_sf"/>
</dbReference>
<evidence type="ECO:0000313" key="7">
    <source>
        <dbReference type="EMBL" id="NII06738.1"/>
    </source>
</evidence>
<dbReference type="GO" id="GO:0008483">
    <property type="term" value="F:transaminase activity"/>
    <property type="evidence" value="ECO:0007669"/>
    <property type="project" value="UniProtKB-KW"/>
</dbReference>
<evidence type="ECO:0000256" key="5">
    <source>
        <dbReference type="ARBA" id="ARBA00023163"/>
    </source>
</evidence>
<dbReference type="RefSeq" id="WP_166948007.1">
    <property type="nucleotide sequence ID" value="NZ_JAARLZ010000005.1"/>
</dbReference>
<dbReference type="Proteomes" id="UP000490980">
    <property type="component" value="Unassembled WGS sequence"/>
</dbReference>
<reference evidence="7 8" key="1">
    <citation type="submission" date="2020-03" db="EMBL/GenBank/DDBJ databases">
        <authorList>
            <person name="Lai Q."/>
        </authorList>
    </citation>
    <scope>NUCLEOTIDE SEQUENCE [LARGE SCALE GENOMIC DNA]</scope>
    <source>
        <strain evidence="7 8">CCUG 25036</strain>
    </source>
</reference>
<dbReference type="InterPro" id="IPR015421">
    <property type="entry name" value="PyrdxlP-dep_Trfase_major"/>
</dbReference>
<evidence type="ECO:0000256" key="1">
    <source>
        <dbReference type="ARBA" id="ARBA00005384"/>
    </source>
</evidence>
<dbReference type="PANTHER" id="PTHR46577">
    <property type="entry name" value="HTH-TYPE TRANSCRIPTIONAL REGULATORY PROTEIN GABR"/>
    <property type="match status" value="1"/>
</dbReference>